<organism evidence="10 11">
    <name type="scientific">Candidatus Desulfobia pelagia</name>
    <dbReference type="NCBI Taxonomy" id="2841692"/>
    <lineage>
        <taxon>Bacteria</taxon>
        <taxon>Pseudomonadati</taxon>
        <taxon>Thermodesulfobacteriota</taxon>
        <taxon>Desulfobulbia</taxon>
        <taxon>Desulfobulbales</taxon>
        <taxon>Desulfobulbaceae</taxon>
        <taxon>Candidatus Desulfobia</taxon>
    </lineage>
</organism>
<gene>
    <name evidence="7 10" type="primary">rplC</name>
    <name evidence="10" type="ORF">H8E41_11815</name>
</gene>
<keyword evidence="4 7" id="KW-0689">Ribosomal protein</keyword>
<dbReference type="NCBIfam" id="TIGR03625">
    <property type="entry name" value="L3_bact"/>
    <property type="match status" value="1"/>
</dbReference>
<accession>A0A8J6NFQ9</accession>
<dbReference type="Gene3D" id="3.30.160.810">
    <property type="match status" value="1"/>
</dbReference>
<dbReference type="Pfam" id="PF00297">
    <property type="entry name" value="Ribosomal_L3"/>
    <property type="match status" value="1"/>
</dbReference>
<dbReference type="InterPro" id="IPR019926">
    <property type="entry name" value="Ribosomal_uL3_CS"/>
</dbReference>
<dbReference type="GO" id="GO:0003735">
    <property type="term" value="F:structural constituent of ribosome"/>
    <property type="evidence" value="ECO:0007669"/>
    <property type="project" value="UniProtKB-UniRule"/>
</dbReference>
<sequence length="209" mass="22318">MPKTLGILGKKVGMTRVYSAEGTALPVTVVEAGPCIVLQTKSVAKEGYNAIQVGFGSKKESRMTKPAIGHCAAGGKGGFYHIKEFRVNDSSQYEIGQEINISDIFKIGDIVDVSGITKGRGFQGVIKRHGFKGGRATHGSMFHRAPGSIGCSAWPSRVVKGKKMPGRMGNKLVTKKNVMILDIREDANVVVLKGSLPGSIEGLLQIYSK</sequence>
<evidence type="ECO:0000256" key="9">
    <source>
        <dbReference type="RuleBase" id="RU003906"/>
    </source>
</evidence>
<dbReference type="FunFam" id="2.40.30.10:FF:000004">
    <property type="entry name" value="50S ribosomal protein L3"/>
    <property type="match status" value="1"/>
</dbReference>
<dbReference type="GO" id="GO:0022625">
    <property type="term" value="C:cytosolic large ribosomal subunit"/>
    <property type="evidence" value="ECO:0007669"/>
    <property type="project" value="TreeGrafter"/>
</dbReference>
<protein>
    <recommendedName>
        <fullName evidence="6 7">Large ribosomal subunit protein uL3</fullName>
    </recommendedName>
</protein>
<evidence type="ECO:0000313" key="10">
    <source>
        <dbReference type="EMBL" id="MBC8318585.1"/>
    </source>
</evidence>
<dbReference type="GO" id="GO:0019843">
    <property type="term" value="F:rRNA binding"/>
    <property type="evidence" value="ECO:0007669"/>
    <property type="project" value="UniProtKB-UniRule"/>
</dbReference>
<evidence type="ECO:0000256" key="1">
    <source>
        <dbReference type="ARBA" id="ARBA00006540"/>
    </source>
</evidence>
<dbReference type="PANTHER" id="PTHR11229">
    <property type="entry name" value="50S RIBOSOMAL PROTEIN L3"/>
    <property type="match status" value="1"/>
</dbReference>
<comment type="function">
    <text evidence="7 9">One of the primary rRNA binding proteins, it binds directly near the 3'-end of the 23S rRNA, where it nucleates assembly of the 50S subunit.</text>
</comment>
<dbReference type="InterPro" id="IPR000597">
    <property type="entry name" value="Ribosomal_uL3"/>
</dbReference>
<evidence type="ECO:0000256" key="4">
    <source>
        <dbReference type="ARBA" id="ARBA00022980"/>
    </source>
</evidence>
<dbReference type="FunFam" id="3.30.160.810:FF:000001">
    <property type="entry name" value="50S ribosomal protein L3"/>
    <property type="match status" value="1"/>
</dbReference>
<evidence type="ECO:0000256" key="2">
    <source>
        <dbReference type="ARBA" id="ARBA00022730"/>
    </source>
</evidence>
<name>A0A8J6NFQ9_9BACT</name>
<dbReference type="Gene3D" id="2.40.30.10">
    <property type="entry name" value="Translation factors"/>
    <property type="match status" value="1"/>
</dbReference>
<evidence type="ECO:0000256" key="6">
    <source>
        <dbReference type="ARBA" id="ARBA00035243"/>
    </source>
</evidence>
<dbReference type="HAMAP" id="MF_01325_B">
    <property type="entry name" value="Ribosomal_uL3_B"/>
    <property type="match status" value="1"/>
</dbReference>
<evidence type="ECO:0000256" key="3">
    <source>
        <dbReference type="ARBA" id="ARBA00022884"/>
    </source>
</evidence>
<reference evidence="10 11" key="1">
    <citation type="submission" date="2020-08" db="EMBL/GenBank/DDBJ databases">
        <title>Bridging the membrane lipid divide: bacteria of the FCB group superphylum have the potential to synthesize archaeal ether lipids.</title>
        <authorList>
            <person name="Villanueva L."/>
            <person name="Von Meijenfeldt F.A.B."/>
            <person name="Westbye A.B."/>
            <person name="Yadav S."/>
            <person name="Hopmans E.C."/>
            <person name="Dutilh B.E."/>
            <person name="Sinninghe Damste J.S."/>
        </authorList>
    </citation>
    <scope>NUCLEOTIDE SEQUENCE [LARGE SCALE GENOMIC DNA]</scope>
    <source>
        <strain evidence="10">NIOZ-UU47</strain>
    </source>
</reference>
<evidence type="ECO:0000256" key="8">
    <source>
        <dbReference type="RuleBase" id="RU003905"/>
    </source>
</evidence>
<dbReference type="InterPro" id="IPR009000">
    <property type="entry name" value="Transl_B-barrel_sf"/>
</dbReference>
<dbReference type="EMBL" id="JACNJZ010000171">
    <property type="protein sequence ID" value="MBC8318585.1"/>
    <property type="molecule type" value="Genomic_DNA"/>
</dbReference>
<dbReference type="PANTHER" id="PTHR11229:SF16">
    <property type="entry name" value="LARGE RIBOSOMAL SUBUNIT PROTEIN UL3C"/>
    <property type="match status" value="1"/>
</dbReference>
<comment type="similarity">
    <text evidence="1 7 8">Belongs to the universal ribosomal protein uL3 family.</text>
</comment>
<dbReference type="AlphaFoldDB" id="A0A8J6NFQ9"/>
<comment type="caution">
    <text evidence="10">The sequence shown here is derived from an EMBL/GenBank/DDBJ whole genome shotgun (WGS) entry which is preliminary data.</text>
</comment>
<keyword evidence="2 7" id="KW-0699">rRNA-binding</keyword>
<dbReference type="InterPro" id="IPR019927">
    <property type="entry name" value="Ribosomal_uL3_bac/org-type"/>
</dbReference>
<evidence type="ECO:0000313" key="11">
    <source>
        <dbReference type="Proteomes" id="UP000614424"/>
    </source>
</evidence>
<evidence type="ECO:0000256" key="7">
    <source>
        <dbReference type="HAMAP-Rule" id="MF_01325"/>
    </source>
</evidence>
<keyword evidence="5 7" id="KW-0687">Ribonucleoprotein</keyword>
<dbReference type="GO" id="GO:0006412">
    <property type="term" value="P:translation"/>
    <property type="evidence" value="ECO:0007669"/>
    <property type="project" value="UniProtKB-UniRule"/>
</dbReference>
<dbReference type="PROSITE" id="PS00474">
    <property type="entry name" value="RIBOSOMAL_L3"/>
    <property type="match status" value="1"/>
</dbReference>
<evidence type="ECO:0000256" key="5">
    <source>
        <dbReference type="ARBA" id="ARBA00023274"/>
    </source>
</evidence>
<keyword evidence="3 7" id="KW-0694">RNA-binding</keyword>
<dbReference type="SUPFAM" id="SSF50447">
    <property type="entry name" value="Translation proteins"/>
    <property type="match status" value="1"/>
</dbReference>
<comment type="subunit">
    <text evidence="7 9">Part of the 50S ribosomal subunit. Forms a cluster with proteins L14 and L19.</text>
</comment>
<proteinExistence type="inferred from homology"/>
<dbReference type="Proteomes" id="UP000614424">
    <property type="component" value="Unassembled WGS sequence"/>
</dbReference>